<dbReference type="AlphaFoldDB" id="A0A1I0I4C9"/>
<accession>A0A1I0I4C9</accession>
<evidence type="ECO:0000313" key="1">
    <source>
        <dbReference type="EMBL" id="SET91486.1"/>
    </source>
</evidence>
<gene>
    <name evidence="1" type="ORF">SAMN04489858_11445</name>
</gene>
<organism evidence="1 2">
    <name type="scientific">Paracoccus homiensis</name>
    <dbReference type="NCBI Taxonomy" id="364199"/>
    <lineage>
        <taxon>Bacteria</taxon>
        <taxon>Pseudomonadati</taxon>
        <taxon>Pseudomonadota</taxon>
        <taxon>Alphaproteobacteria</taxon>
        <taxon>Rhodobacterales</taxon>
        <taxon>Paracoccaceae</taxon>
        <taxon>Paracoccus</taxon>
    </lineage>
</organism>
<keyword evidence="2" id="KW-1185">Reference proteome</keyword>
<protein>
    <submittedName>
        <fullName evidence="1">Uncharacterized protein</fullName>
    </submittedName>
</protein>
<dbReference type="STRING" id="364199.SAMN04489858_11445"/>
<evidence type="ECO:0000313" key="2">
    <source>
        <dbReference type="Proteomes" id="UP000199180"/>
    </source>
</evidence>
<dbReference type="Proteomes" id="UP000199180">
    <property type="component" value="Unassembled WGS sequence"/>
</dbReference>
<reference evidence="1 2" key="1">
    <citation type="submission" date="2016-10" db="EMBL/GenBank/DDBJ databases">
        <authorList>
            <person name="de Groot N.N."/>
        </authorList>
    </citation>
    <scope>NUCLEOTIDE SEQUENCE [LARGE SCALE GENOMIC DNA]</scope>
    <source>
        <strain evidence="1 2">DSM 17862</strain>
    </source>
</reference>
<dbReference type="EMBL" id="FOHO01000014">
    <property type="protein sequence ID" value="SET91486.1"/>
    <property type="molecule type" value="Genomic_DNA"/>
</dbReference>
<proteinExistence type="predicted"/>
<sequence>MCALCVSPALEGWPIFILCGAGMQRREGKLTEALRSFRLPFRVLETVRGASPVGGRPELHRRVWRQVVQDDLPGAILLEDGVKLLPGFVGFLAAGGYLHSELTQLCHGRARVWRWGASDASPGVRLRPLAVSDALPAGYALSRKGAGHLLDAHRATRARCEVTQDSWPCDVGQLGALVARPQLVEAPEWMTATAPGPAAPDAGRPSRIRHFARESFSRELSLRH</sequence>
<name>A0A1I0I4C9_9RHOB</name>